<reference evidence="1 2" key="1">
    <citation type="journal article" date="2023" name="G3 (Bethesda)">
        <title>A chromosome-length genome assembly and annotation of blackberry (Rubus argutus, cv. 'Hillquist').</title>
        <authorList>
            <person name="Bruna T."/>
            <person name="Aryal R."/>
            <person name="Dudchenko O."/>
            <person name="Sargent D.J."/>
            <person name="Mead D."/>
            <person name="Buti M."/>
            <person name="Cavallini A."/>
            <person name="Hytonen T."/>
            <person name="Andres J."/>
            <person name="Pham M."/>
            <person name="Weisz D."/>
            <person name="Mascagni F."/>
            <person name="Usai G."/>
            <person name="Natali L."/>
            <person name="Bassil N."/>
            <person name="Fernandez G.E."/>
            <person name="Lomsadze A."/>
            <person name="Armour M."/>
            <person name="Olukolu B."/>
            <person name="Poorten T."/>
            <person name="Britton C."/>
            <person name="Davik J."/>
            <person name="Ashrafi H."/>
            <person name="Aiden E.L."/>
            <person name="Borodovsky M."/>
            <person name="Worthington M."/>
        </authorList>
    </citation>
    <scope>NUCLEOTIDE SEQUENCE [LARGE SCALE GENOMIC DNA]</scope>
    <source>
        <strain evidence="1">PI 553951</strain>
    </source>
</reference>
<evidence type="ECO:0000313" key="2">
    <source>
        <dbReference type="Proteomes" id="UP001457282"/>
    </source>
</evidence>
<organism evidence="1 2">
    <name type="scientific">Rubus argutus</name>
    <name type="common">Southern blackberry</name>
    <dbReference type="NCBI Taxonomy" id="59490"/>
    <lineage>
        <taxon>Eukaryota</taxon>
        <taxon>Viridiplantae</taxon>
        <taxon>Streptophyta</taxon>
        <taxon>Embryophyta</taxon>
        <taxon>Tracheophyta</taxon>
        <taxon>Spermatophyta</taxon>
        <taxon>Magnoliopsida</taxon>
        <taxon>eudicotyledons</taxon>
        <taxon>Gunneridae</taxon>
        <taxon>Pentapetalae</taxon>
        <taxon>rosids</taxon>
        <taxon>fabids</taxon>
        <taxon>Rosales</taxon>
        <taxon>Rosaceae</taxon>
        <taxon>Rosoideae</taxon>
        <taxon>Rosoideae incertae sedis</taxon>
        <taxon>Rubus</taxon>
    </lineage>
</organism>
<dbReference type="InterPro" id="IPR025886">
    <property type="entry name" value="PP2-like"/>
</dbReference>
<proteinExistence type="predicted"/>
<name>A0AAW1YMH1_RUBAR</name>
<dbReference type="AlphaFoldDB" id="A0AAW1YMH1"/>
<dbReference type="PANTHER" id="PTHR32278:SF111">
    <property type="entry name" value="F-BOX PROTEIN PP2-B12-RELATED"/>
    <property type="match status" value="1"/>
</dbReference>
<dbReference type="Pfam" id="PF14299">
    <property type="entry name" value="PP2"/>
    <property type="match status" value="1"/>
</dbReference>
<accession>A0AAW1YMH1</accession>
<comment type="caution">
    <text evidence="1">The sequence shown here is derived from an EMBL/GenBank/DDBJ whole genome shotgun (WGS) entry which is preliminary data.</text>
</comment>
<evidence type="ECO:0000313" key="1">
    <source>
        <dbReference type="EMBL" id="KAK9949838.1"/>
    </source>
</evidence>
<sequence length="264" mass="29975">MDLQDLPEGCKAHIISLMSPRDAGRLCSISKDFKSKKELYLTLCDNPVLIGNRKMSFSLDKWSGKKCYMISARDLDITWGSTPEYWTWTSDPESRFEEVAELVDVCWLEIRGKLDTRLLSPSTLYKACLVFKFNVWAYGFLNLPTKVTVGLEGEETTEQTVFLHDEREVTADAIEFYLLPKMIAAGLDDGDTTMLTAFLHNEGVKKNSDRYPKVRSDGWLEIELGDFFCKGGENGQLSMMCLNTCGHWKSGLVVQGIEVRPKRK</sequence>
<gene>
    <name evidence="1" type="ORF">M0R45_005349</name>
</gene>
<protein>
    <recommendedName>
        <fullName evidence="3">F-box domain-containing protein</fullName>
    </recommendedName>
</protein>
<dbReference type="Proteomes" id="UP001457282">
    <property type="component" value="Unassembled WGS sequence"/>
</dbReference>
<dbReference type="EMBL" id="JBEDUW010000001">
    <property type="protein sequence ID" value="KAK9949838.1"/>
    <property type="molecule type" value="Genomic_DNA"/>
</dbReference>
<evidence type="ECO:0008006" key="3">
    <source>
        <dbReference type="Google" id="ProtNLM"/>
    </source>
</evidence>
<keyword evidence="2" id="KW-1185">Reference proteome</keyword>
<dbReference type="PANTHER" id="PTHR32278">
    <property type="entry name" value="F-BOX DOMAIN-CONTAINING PROTEIN"/>
    <property type="match status" value="1"/>
</dbReference>